<name>A0ABX1S5P8_9PSEU</name>
<dbReference type="Gene3D" id="2.30.40.10">
    <property type="entry name" value="Urease, subunit C, domain 1"/>
    <property type="match status" value="1"/>
</dbReference>
<evidence type="ECO:0000259" key="3">
    <source>
        <dbReference type="Pfam" id="PF01979"/>
    </source>
</evidence>
<dbReference type="PANTHER" id="PTHR43794">
    <property type="entry name" value="AMINOHYDROLASE SSNA-RELATED"/>
    <property type="match status" value="1"/>
</dbReference>
<dbReference type="InterPro" id="IPR050287">
    <property type="entry name" value="MTA/SAH_deaminase"/>
</dbReference>
<evidence type="ECO:0000313" key="5">
    <source>
        <dbReference type="Proteomes" id="UP000820669"/>
    </source>
</evidence>
<dbReference type="PANTHER" id="PTHR43794:SF11">
    <property type="entry name" value="AMIDOHYDROLASE-RELATED DOMAIN-CONTAINING PROTEIN"/>
    <property type="match status" value="1"/>
</dbReference>
<dbReference type="SUPFAM" id="SSF51556">
    <property type="entry name" value="Metallo-dependent hydrolases"/>
    <property type="match status" value="1"/>
</dbReference>
<dbReference type="Gene3D" id="3.20.20.140">
    <property type="entry name" value="Metal-dependent hydrolases"/>
    <property type="match status" value="1"/>
</dbReference>
<dbReference type="InterPro" id="IPR032466">
    <property type="entry name" value="Metal_Hydrolase"/>
</dbReference>
<evidence type="ECO:0000256" key="1">
    <source>
        <dbReference type="ARBA" id="ARBA00022801"/>
    </source>
</evidence>
<dbReference type="InterPro" id="IPR011059">
    <property type="entry name" value="Metal-dep_hydrolase_composite"/>
</dbReference>
<keyword evidence="5" id="KW-1185">Reference proteome</keyword>
<keyword evidence="1" id="KW-0378">Hydrolase</keyword>
<reference evidence="4 5" key="1">
    <citation type="submission" date="2020-04" db="EMBL/GenBank/DDBJ databases">
        <authorList>
            <person name="Klaysubun C."/>
            <person name="Duangmal K."/>
            <person name="Lipun K."/>
        </authorList>
    </citation>
    <scope>NUCLEOTIDE SEQUENCE [LARGE SCALE GENOMIC DNA]</scope>
    <source>
        <strain evidence="4 5">K10HN5</strain>
    </source>
</reference>
<dbReference type="InterPro" id="IPR006680">
    <property type="entry name" value="Amidohydro-rel"/>
</dbReference>
<comment type="caution">
    <text evidence="4">The sequence shown here is derived from an EMBL/GenBank/DDBJ whole genome shotgun (WGS) entry which is preliminary data.</text>
</comment>
<proteinExistence type="predicted"/>
<feature type="region of interest" description="Disordered" evidence="2">
    <location>
        <begin position="1"/>
        <end position="22"/>
    </location>
</feature>
<feature type="domain" description="Amidohydrolase-related" evidence="3">
    <location>
        <begin position="75"/>
        <end position="437"/>
    </location>
</feature>
<accession>A0ABX1S5P8</accession>
<evidence type="ECO:0000313" key="4">
    <source>
        <dbReference type="EMBL" id="NMH96890.1"/>
    </source>
</evidence>
<dbReference type="CDD" id="cd01298">
    <property type="entry name" value="ATZ_TRZ_like"/>
    <property type="match status" value="1"/>
</dbReference>
<sequence>MTSAHTRPSAESPGSAPVTVLSGGTVVTMDPRRRVLEDGAVAFSPASGYLLAVGPSTQLRADYPTAELVDCTGRIVLPGFVNTHTHLFQTLLKGLGDDRALADWFTAMTGPSAVELTEEDCYAAALHGCAEALTTGTTTLVDFMYVHPRPGLGDAVVAAMEEVGIRAVMARGYVTAGADVGVPAELVQTLDGALADAQRLIDRWNRPGSRVRIGLAPCMSWTVDAATLRETRALADATAALVTMHLAESPFDITEAQRRFGMRDVPFAATTGLLGPDLLAVHCVQCDEHDIDLLATHDAKVSHNPCSNLYLGSGIAPIPQMQRRGITVGLASDGPASSSNHSMLQAMKFAALIHKGALRDAEIMTAEKALEMATIDGAAALGMQDVIGSLEPGKRADVVVAELSSLCLTPLHQPVSALVYSARGDEVDRVYVDGQLVVRGGAPVLVNPSEVMQRSAAAASALTHRAGTAALARRPWRSMIVS</sequence>
<evidence type="ECO:0000256" key="2">
    <source>
        <dbReference type="SAM" id="MobiDB-lite"/>
    </source>
</evidence>
<protein>
    <submittedName>
        <fullName evidence="4">Amidohydrolase</fullName>
    </submittedName>
</protein>
<organism evidence="4 5">
    <name type="scientific">Pseudonocardia acidicola</name>
    <dbReference type="NCBI Taxonomy" id="2724939"/>
    <lineage>
        <taxon>Bacteria</taxon>
        <taxon>Bacillati</taxon>
        <taxon>Actinomycetota</taxon>
        <taxon>Actinomycetes</taxon>
        <taxon>Pseudonocardiales</taxon>
        <taxon>Pseudonocardiaceae</taxon>
        <taxon>Pseudonocardia</taxon>
    </lineage>
</organism>
<dbReference type="SUPFAM" id="SSF51338">
    <property type="entry name" value="Composite domain of metallo-dependent hydrolases"/>
    <property type="match status" value="2"/>
</dbReference>
<gene>
    <name evidence="4" type="ORF">HF526_06100</name>
</gene>
<dbReference type="EMBL" id="JAAXLA010000007">
    <property type="protein sequence ID" value="NMH96890.1"/>
    <property type="molecule type" value="Genomic_DNA"/>
</dbReference>
<dbReference type="Proteomes" id="UP000820669">
    <property type="component" value="Unassembled WGS sequence"/>
</dbReference>
<dbReference type="Pfam" id="PF01979">
    <property type="entry name" value="Amidohydro_1"/>
    <property type="match status" value="1"/>
</dbReference>